<evidence type="ECO:0000259" key="6">
    <source>
        <dbReference type="PROSITE" id="PS50109"/>
    </source>
</evidence>
<dbReference type="Gene3D" id="1.10.287.130">
    <property type="match status" value="1"/>
</dbReference>
<dbReference type="InterPro" id="IPR003594">
    <property type="entry name" value="HATPase_dom"/>
</dbReference>
<keyword evidence="5" id="KW-0175">Coiled coil</keyword>
<evidence type="ECO:0000313" key="8">
    <source>
        <dbReference type="EMBL" id="BAP55427.1"/>
    </source>
</evidence>
<protein>
    <recommendedName>
        <fullName evidence="2">histidine kinase</fullName>
        <ecNumber evidence="2">2.7.13.3</ecNumber>
    </recommendedName>
</protein>
<evidence type="ECO:0000256" key="2">
    <source>
        <dbReference type="ARBA" id="ARBA00012438"/>
    </source>
</evidence>
<feature type="domain" description="Response regulatory" evidence="7">
    <location>
        <begin position="6"/>
        <end position="122"/>
    </location>
</feature>
<dbReference type="SUPFAM" id="SSF52172">
    <property type="entry name" value="CheY-like"/>
    <property type="match status" value="1"/>
</dbReference>
<evidence type="ECO:0000256" key="1">
    <source>
        <dbReference type="ARBA" id="ARBA00000085"/>
    </source>
</evidence>
<comment type="catalytic activity">
    <reaction evidence="1">
        <text>ATP + protein L-histidine = ADP + protein N-phospho-L-histidine.</text>
        <dbReference type="EC" id="2.7.13.3"/>
    </reaction>
</comment>
<keyword evidence="8" id="KW-0378">Hydrolase</keyword>
<dbReference type="GO" id="GO:0000155">
    <property type="term" value="F:phosphorelay sensor kinase activity"/>
    <property type="evidence" value="ECO:0007669"/>
    <property type="project" value="InterPro"/>
</dbReference>
<dbReference type="Pfam" id="PF02518">
    <property type="entry name" value="HATPase_c"/>
    <property type="match status" value="1"/>
</dbReference>
<dbReference type="AlphaFoldDB" id="A0A090AIX0"/>
<organism evidence="8 9">
    <name type="scientific">Thioploca ingrica</name>
    <dbReference type="NCBI Taxonomy" id="40754"/>
    <lineage>
        <taxon>Bacteria</taxon>
        <taxon>Pseudomonadati</taxon>
        <taxon>Pseudomonadota</taxon>
        <taxon>Gammaproteobacteria</taxon>
        <taxon>Thiotrichales</taxon>
        <taxon>Thiotrichaceae</taxon>
        <taxon>Thioploca</taxon>
    </lineage>
</organism>
<dbReference type="InterPro" id="IPR036097">
    <property type="entry name" value="HisK_dim/P_sf"/>
</dbReference>
<dbReference type="Pfam" id="PF00072">
    <property type="entry name" value="Response_reg"/>
    <property type="match status" value="1"/>
</dbReference>
<dbReference type="KEGG" id="tig:THII_1130"/>
<evidence type="ECO:0000256" key="4">
    <source>
        <dbReference type="PROSITE-ProRule" id="PRU00169"/>
    </source>
</evidence>
<dbReference type="InterPro" id="IPR036890">
    <property type="entry name" value="HATPase_C_sf"/>
</dbReference>
<keyword evidence="3 4" id="KW-0597">Phosphoprotein</keyword>
<dbReference type="InterPro" id="IPR005467">
    <property type="entry name" value="His_kinase_dom"/>
</dbReference>
<name>A0A090AIX0_9GAMM</name>
<dbReference type="Gene3D" id="3.40.50.2300">
    <property type="match status" value="1"/>
</dbReference>
<sequence>MTAVTRILIVDDNEANRNVLHDFVSALGYMPILAENGSMALSYIQTQLPDLILLDILMPNMDGYEVLDNLKKYFTLRHTPVIMISAVEEMESVVRCIKLGADDYLVKPFNFTLLKARIGACLERKRLLDQEASYRQQIETYNKTLEQRVQEKTHELAEAHERLKILDKSKGEFLKLISHELRTPLSGIMGLSEILFEHELDNRHYQEYKTLFKISLDRLLEIIKQALLLTQIEVSKDIFPLKNNDLDYILDAAAELAADFAQSRQVTLAPLPKCNANILSEAGLLTNALAALLKTAIKFSKPGNTVQVTSELQASEIVITIAATGWTIPTEYLSQFFEVFSIGESITPGGDIGLGPPVAERIIHLFKGTVTVANREANGILFTVKLQLAESQSN</sequence>
<accession>A0A090AIX0</accession>
<dbReference type="PROSITE" id="PS50110">
    <property type="entry name" value="RESPONSE_REGULATORY"/>
    <property type="match status" value="1"/>
</dbReference>
<reference evidence="8 9" key="1">
    <citation type="journal article" date="2014" name="ISME J.">
        <title>Ecophysiology of Thioploca ingrica as revealed by the complete genome sequence supplemented with proteomic evidence.</title>
        <authorList>
            <person name="Kojima H."/>
            <person name="Ogura Y."/>
            <person name="Yamamoto N."/>
            <person name="Togashi T."/>
            <person name="Mori H."/>
            <person name="Watanabe T."/>
            <person name="Nemoto F."/>
            <person name="Kurokawa K."/>
            <person name="Hayashi T."/>
            <person name="Fukui M."/>
        </authorList>
    </citation>
    <scope>NUCLEOTIDE SEQUENCE [LARGE SCALE GENOMIC DNA]</scope>
</reference>
<gene>
    <name evidence="8" type="ORF">THII_1130</name>
</gene>
<evidence type="ECO:0000259" key="7">
    <source>
        <dbReference type="PROSITE" id="PS50110"/>
    </source>
</evidence>
<evidence type="ECO:0000313" key="9">
    <source>
        <dbReference type="Proteomes" id="UP000031623"/>
    </source>
</evidence>
<dbReference type="SUPFAM" id="SSF55874">
    <property type="entry name" value="ATPase domain of HSP90 chaperone/DNA topoisomerase II/histidine kinase"/>
    <property type="match status" value="1"/>
</dbReference>
<feature type="domain" description="Histidine kinase" evidence="6">
    <location>
        <begin position="176"/>
        <end position="390"/>
    </location>
</feature>
<evidence type="ECO:0000256" key="5">
    <source>
        <dbReference type="SAM" id="Coils"/>
    </source>
</evidence>
<dbReference type="GO" id="GO:0016787">
    <property type="term" value="F:hydrolase activity"/>
    <property type="evidence" value="ECO:0007669"/>
    <property type="project" value="UniProtKB-KW"/>
</dbReference>
<dbReference type="PANTHER" id="PTHR43547">
    <property type="entry name" value="TWO-COMPONENT HISTIDINE KINASE"/>
    <property type="match status" value="1"/>
</dbReference>
<dbReference type="InterPro" id="IPR001789">
    <property type="entry name" value="Sig_transdc_resp-reg_receiver"/>
</dbReference>
<dbReference type="Gene3D" id="3.30.565.10">
    <property type="entry name" value="Histidine kinase-like ATPase, C-terminal domain"/>
    <property type="match status" value="1"/>
</dbReference>
<feature type="modified residue" description="4-aspartylphosphate" evidence="4">
    <location>
        <position position="55"/>
    </location>
</feature>
<dbReference type="STRING" id="40754.THII_1130"/>
<dbReference type="Pfam" id="PF00512">
    <property type="entry name" value="HisKA"/>
    <property type="match status" value="1"/>
</dbReference>
<dbReference type="SMART" id="SM00448">
    <property type="entry name" value="REC"/>
    <property type="match status" value="1"/>
</dbReference>
<keyword evidence="9" id="KW-1185">Reference proteome</keyword>
<dbReference type="PANTHER" id="PTHR43547:SF2">
    <property type="entry name" value="HYBRID SIGNAL TRANSDUCTION HISTIDINE KINASE C"/>
    <property type="match status" value="1"/>
</dbReference>
<dbReference type="EC" id="2.7.13.3" evidence="2"/>
<dbReference type="HOGENOM" id="CLU_000445_114_72_6"/>
<feature type="coiled-coil region" evidence="5">
    <location>
        <begin position="124"/>
        <end position="169"/>
    </location>
</feature>
<dbReference type="PROSITE" id="PS50109">
    <property type="entry name" value="HIS_KIN"/>
    <property type="match status" value="1"/>
</dbReference>
<dbReference type="CDD" id="cd00082">
    <property type="entry name" value="HisKA"/>
    <property type="match status" value="1"/>
</dbReference>
<dbReference type="Proteomes" id="UP000031623">
    <property type="component" value="Chromosome"/>
</dbReference>
<dbReference type="OrthoDB" id="9802066at2"/>
<proteinExistence type="predicted"/>
<dbReference type="SUPFAM" id="SSF47384">
    <property type="entry name" value="Homodimeric domain of signal transducing histidine kinase"/>
    <property type="match status" value="1"/>
</dbReference>
<dbReference type="InterPro" id="IPR003661">
    <property type="entry name" value="HisK_dim/P_dom"/>
</dbReference>
<dbReference type="SMART" id="SM00388">
    <property type="entry name" value="HisKA"/>
    <property type="match status" value="1"/>
</dbReference>
<dbReference type="EMBL" id="AP014633">
    <property type="protein sequence ID" value="BAP55427.1"/>
    <property type="molecule type" value="Genomic_DNA"/>
</dbReference>
<evidence type="ECO:0000256" key="3">
    <source>
        <dbReference type="ARBA" id="ARBA00022553"/>
    </source>
</evidence>
<dbReference type="InterPro" id="IPR011006">
    <property type="entry name" value="CheY-like_superfamily"/>
</dbReference>